<dbReference type="InterPro" id="IPR013196">
    <property type="entry name" value="HTH_11"/>
</dbReference>
<keyword evidence="3" id="KW-1185">Reference proteome</keyword>
<organism evidence="2 3">
    <name type="scientific">Sporotomaculum syntrophicum</name>
    <dbReference type="NCBI Taxonomy" id="182264"/>
    <lineage>
        <taxon>Bacteria</taxon>
        <taxon>Bacillati</taxon>
        <taxon>Bacillota</taxon>
        <taxon>Clostridia</taxon>
        <taxon>Eubacteriales</taxon>
        <taxon>Desulfallaceae</taxon>
        <taxon>Sporotomaculum</taxon>
    </lineage>
</organism>
<dbReference type="Proteomes" id="UP000798488">
    <property type="component" value="Unassembled WGS sequence"/>
</dbReference>
<dbReference type="Gene3D" id="1.10.10.10">
    <property type="entry name" value="Winged helix-like DNA-binding domain superfamily/Winged helix DNA-binding domain"/>
    <property type="match status" value="1"/>
</dbReference>
<accession>A0A9D2WP43</accession>
<gene>
    <name evidence="2" type="ORF">SPSYN_01173</name>
</gene>
<dbReference type="AlphaFoldDB" id="A0A9D2WP43"/>
<dbReference type="InterPro" id="IPR036390">
    <property type="entry name" value="WH_DNA-bd_sf"/>
</dbReference>
<reference evidence="2" key="1">
    <citation type="submission" date="2016-02" db="EMBL/GenBank/DDBJ databases">
        <title>Draft Genome Sequence of Sporotomaculum syntrophicum Strain FB, a Syntrophic Benzoate Degrader.</title>
        <authorList>
            <person name="Nobu M.K."/>
            <person name="Narihiro T."/>
            <person name="Qiu Y.-L."/>
            <person name="Ohashi A."/>
            <person name="Liu W.-T."/>
            <person name="Yuji S."/>
        </authorList>
    </citation>
    <scope>NUCLEOTIDE SEQUENCE</scope>
    <source>
        <strain evidence="2">FB</strain>
    </source>
</reference>
<dbReference type="SUPFAM" id="SSF46785">
    <property type="entry name" value="Winged helix' DNA-binding domain"/>
    <property type="match status" value="1"/>
</dbReference>
<evidence type="ECO:0000313" key="2">
    <source>
        <dbReference type="EMBL" id="KAF1085037.1"/>
    </source>
</evidence>
<sequence length="213" mass="24663">MTGEEFKPDQIIRKNNTLICLGLTPQENSCIKSIAHKHRLKVVDTDIYSDLFALPSLCVILNPNTLSQEELKTLIDFWNETNESCFSVFFSCQPKNLLPARLNTRFICTLNDIVANNSVLELKVVRHIKRINREIKQSKIYEAKIVRLLGILKILNQNKFVKTMDLVKKYKVSARTIQRDISLLERTGEPIFYDQAKRAYSLLGQENIYWGND</sequence>
<evidence type="ECO:0000313" key="3">
    <source>
        <dbReference type="Proteomes" id="UP000798488"/>
    </source>
</evidence>
<dbReference type="InterPro" id="IPR036388">
    <property type="entry name" value="WH-like_DNA-bd_sf"/>
</dbReference>
<evidence type="ECO:0000259" key="1">
    <source>
        <dbReference type="Pfam" id="PF08279"/>
    </source>
</evidence>
<feature type="domain" description="Helix-turn-helix type 11" evidence="1">
    <location>
        <begin position="147"/>
        <end position="192"/>
    </location>
</feature>
<protein>
    <submittedName>
        <fullName evidence="2">HTH domain protein</fullName>
    </submittedName>
</protein>
<dbReference type="EMBL" id="LSRS01000003">
    <property type="protein sequence ID" value="KAF1085037.1"/>
    <property type="molecule type" value="Genomic_DNA"/>
</dbReference>
<proteinExistence type="predicted"/>
<name>A0A9D2WP43_9FIRM</name>
<dbReference type="Pfam" id="PF08279">
    <property type="entry name" value="HTH_11"/>
    <property type="match status" value="1"/>
</dbReference>
<comment type="caution">
    <text evidence="2">The sequence shown here is derived from an EMBL/GenBank/DDBJ whole genome shotgun (WGS) entry which is preliminary data.</text>
</comment>